<evidence type="ECO:0000313" key="1">
    <source>
        <dbReference type="EMBL" id="PNP79513.1"/>
    </source>
</evidence>
<name>A0A2K0WB69_GIBNY</name>
<accession>A0A2K0WB69</accession>
<dbReference type="OrthoDB" id="4977818at2759"/>
<protein>
    <submittedName>
        <fullName evidence="1">Uncharacterized protein</fullName>
    </submittedName>
</protein>
<organism evidence="1 2">
    <name type="scientific">Gibberella nygamai</name>
    <name type="common">Bean root rot disease fungus</name>
    <name type="synonym">Fusarium nygamai</name>
    <dbReference type="NCBI Taxonomy" id="42673"/>
    <lineage>
        <taxon>Eukaryota</taxon>
        <taxon>Fungi</taxon>
        <taxon>Dikarya</taxon>
        <taxon>Ascomycota</taxon>
        <taxon>Pezizomycotina</taxon>
        <taxon>Sordariomycetes</taxon>
        <taxon>Hypocreomycetidae</taxon>
        <taxon>Hypocreales</taxon>
        <taxon>Nectriaceae</taxon>
        <taxon>Fusarium</taxon>
        <taxon>Fusarium fujikuroi species complex</taxon>
    </lineage>
</organism>
<dbReference type="EMBL" id="MTQA01000090">
    <property type="protein sequence ID" value="PNP79513.1"/>
    <property type="molecule type" value="Genomic_DNA"/>
</dbReference>
<keyword evidence="2" id="KW-1185">Reference proteome</keyword>
<comment type="caution">
    <text evidence="1">The sequence shown here is derived from an EMBL/GenBank/DDBJ whole genome shotgun (WGS) entry which is preliminary data.</text>
</comment>
<gene>
    <name evidence="1" type="ORF">FNYG_07129</name>
</gene>
<sequence>MSIDQTNTPLPVGNYRGVTADATLIYPIAMRSMERIVLTVSASSLFSSPPRRK</sequence>
<dbReference type="AlphaFoldDB" id="A0A2K0WB69"/>
<dbReference type="Proteomes" id="UP000236664">
    <property type="component" value="Unassembled WGS sequence"/>
</dbReference>
<proteinExistence type="predicted"/>
<reference evidence="1 2" key="1">
    <citation type="submission" date="2017-06" db="EMBL/GenBank/DDBJ databases">
        <title>Genome of Fusarium nygamai isolate CS10214.</title>
        <authorList>
            <person name="Gardiner D.M."/>
            <person name="Obanor F."/>
            <person name="Kazan K."/>
        </authorList>
    </citation>
    <scope>NUCLEOTIDE SEQUENCE [LARGE SCALE GENOMIC DNA]</scope>
    <source>
        <strain evidence="1 2">CS10214</strain>
    </source>
</reference>
<evidence type="ECO:0000313" key="2">
    <source>
        <dbReference type="Proteomes" id="UP000236664"/>
    </source>
</evidence>